<protein>
    <submittedName>
        <fullName evidence="2">Uncharacterized protein</fullName>
    </submittedName>
</protein>
<feature type="region of interest" description="Disordered" evidence="1">
    <location>
        <begin position="49"/>
        <end position="68"/>
    </location>
</feature>
<keyword evidence="3" id="KW-1185">Reference proteome</keyword>
<organism evidence="2 3">
    <name type="scientific">Parasponia andersonii</name>
    <name type="common">Sponia andersonii</name>
    <dbReference type="NCBI Taxonomy" id="3476"/>
    <lineage>
        <taxon>Eukaryota</taxon>
        <taxon>Viridiplantae</taxon>
        <taxon>Streptophyta</taxon>
        <taxon>Embryophyta</taxon>
        <taxon>Tracheophyta</taxon>
        <taxon>Spermatophyta</taxon>
        <taxon>Magnoliopsida</taxon>
        <taxon>eudicotyledons</taxon>
        <taxon>Gunneridae</taxon>
        <taxon>Pentapetalae</taxon>
        <taxon>rosids</taxon>
        <taxon>fabids</taxon>
        <taxon>Rosales</taxon>
        <taxon>Cannabaceae</taxon>
        <taxon>Parasponia</taxon>
    </lineage>
</organism>
<evidence type="ECO:0000256" key="1">
    <source>
        <dbReference type="SAM" id="MobiDB-lite"/>
    </source>
</evidence>
<comment type="caution">
    <text evidence="2">The sequence shown here is derived from an EMBL/GenBank/DDBJ whole genome shotgun (WGS) entry which is preliminary data.</text>
</comment>
<dbReference type="EMBL" id="JXTB01000138">
    <property type="protein sequence ID" value="PON59625.1"/>
    <property type="molecule type" value="Genomic_DNA"/>
</dbReference>
<accession>A0A2P5CF37</accession>
<gene>
    <name evidence="2" type="ORF">PanWU01x14_158370</name>
</gene>
<dbReference type="Proteomes" id="UP000237105">
    <property type="component" value="Unassembled WGS sequence"/>
</dbReference>
<proteinExistence type="predicted"/>
<evidence type="ECO:0000313" key="2">
    <source>
        <dbReference type="EMBL" id="PON59625.1"/>
    </source>
</evidence>
<name>A0A2P5CF37_PARAD</name>
<sequence length="99" mass="9882">MGKEAYNNISTNGVSTVHGESGLNGLASAKCSLYNGCKGNDTVKRSHYCGGSGSSSTSSSCSGDGGGCGQESGNATIFVQADVPANGSTCVDCDHFSSW</sequence>
<reference evidence="3" key="1">
    <citation type="submission" date="2016-06" db="EMBL/GenBank/DDBJ databases">
        <title>Parallel loss of symbiosis genes in relatives of nitrogen-fixing non-legume Parasponia.</title>
        <authorList>
            <person name="Van Velzen R."/>
            <person name="Holmer R."/>
            <person name="Bu F."/>
            <person name="Rutten L."/>
            <person name="Van Zeijl A."/>
            <person name="Liu W."/>
            <person name="Santuari L."/>
            <person name="Cao Q."/>
            <person name="Sharma T."/>
            <person name="Shen D."/>
            <person name="Roswanjaya Y."/>
            <person name="Wardhani T."/>
            <person name="Kalhor M.S."/>
            <person name="Jansen J."/>
            <person name="Van den Hoogen J."/>
            <person name="Gungor B."/>
            <person name="Hartog M."/>
            <person name="Hontelez J."/>
            <person name="Verver J."/>
            <person name="Yang W.-C."/>
            <person name="Schijlen E."/>
            <person name="Repin R."/>
            <person name="Schilthuizen M."/>
            <person name="Schranz E."/>
            <person name="Heidstra R."/>
            <person name="Miyata K."/>
            <person name="Fedorova E."/>
            <person name="Kohlen W."/>
            <person name="Bisseling T."/>
            <person name="Smit S."/>
            <person name="Geurts R."/>
        </authorList>
    </citation>
    <scope>NUCLEOTIDE SEQUENCE [LARGE SCALE GENOMIC DNA]</scope>
    <source>
        <strain evidence="3">cv. WU1-14</strain>
    </source>
</reference>
<evidence type="ECO:0000313" key="3">
    <source>
        <dbReference type="Proteomes" id="UP000237105"/>
    </source>
</evidence>
<dbReference type="AlphaFoldDB" id="A0A2P5CF37"/>